<dbReference type="EMBL" id="JAHMHR010000062">
    <property type="protein sequence ID" value="KAK1659300.1"/>
    <property type="molecule type" value="Genomic_DNA"/>
</dbReference>
<reference evidence="2" key="1">
    <citation type="submission" date="2021-06" db="EMBL/GenBank/DDBJ databases">
        <title>Comparative genomics, transcriptomics and evolutionary studies reveal genomic signatures of adaptation to plant cell wall in hemibiotrophic fungi.</title>
        <authorList>
            <consortium name="DOE Joint Genome Institute"/>
            <person name="Baroncelli R."/>
            <person name="Diaz J.F."/>
            <person name="Benocci T."/>
            <person name="Peng M."/>
            <person name="Battaglia E."/>
            <person name="Haridas S."/>
            <person name="Andreopoulos W."/>
            <person name="Labutti K."/>
            <person name="Pangilinan J."/>
            <person name="Floch G.L."/>
            <person name="Makela M.R."/>
            <person name="Henrissat B."/>
            <person name="Grigoriev I.V."/>
            <person name="Crouch J.A."/>
            <person name="De Vries R.P."/>
            <person name="Sukno S.A."/>
            <person name="Thon M.R."/>
        </authorList>
    </citation>
    <scope>NUCLEOTIDE SEQUENCE</scope>
    <source>
        <strain evidence="2">CBS 193.32</strain>
    </source>
</reference>
<feature type="region of interest" description="Disordered" evidence="1">
    <location>
        <begin position="15"/>
        <end position="76"/>
    </location>
</feature>
<accession>A0AAJ0AA07</accession>
<protein>
    <submittedName>
        <fullName evidence="2">Uncharacterized protein</fullName>
    </submittedName>
</protein>
<dbReference type="RefSeq" id="XP_060424064.1">
    <property type="nucleotide sequence ID" value="XM_060567045.1"/>
</dbReference>
<evidence type="ECO:0000313" key="3">
    <source>
        <dbReference type="Proteomes" id="UP001224890"/>
    </source>
</evidence>
<evidence type="ECO:0000256" key="1">
    <source>
        <dbReference type="SAM" id="MobiDB-lite"/>
    </source>
</evidence>
<feature type="compositionally biased region" description="Polar residues" evidence="1">
    <location>
        <begin position="53"/>
        <end position="63"/>
    </location>
</feature>
<name>A0AAJ0AA07_9PEZI</name>
<dbReference type="Proteomes" id="UP001224890">
    <property type="component" value="Unassembled WGS sequence"/>
</dbReference>
<sequence>MLRSRAKLKRVPFPSILEMPGTNSSVPTHFQTNTYTNNSNKKPSNRAFLWYPSENSQYLSTTPGHPRNPKSLSRIK</sequence>
<evidence type="ECO:0000313" key="2">
    <source>
        <dbReference type="EMBL" id="KAK1659300.1"/>
    </source>
</evidence>
<feature type="compositionally biased region" description="Polar residues" evidence="1">
    <location>
        <begin position="21"/>
        <end position="42"/>
    </location>
</feature>
<comment type="caution">
    <text evidence="2">The sequence shown here is derived from an EMBL/GenBank/DDBJ whole genome shotgun (WGS) entry which is preliminary data.</text>
</comment>
<organism evidence="2 3">
    <name type="scientific">Colletotrichum godetiae</name>
    <dbReference type="NCBI Taxonomy" id="1209918"/>
    <lineage>
        <taxon>Eukaryota</taxon>
        <taxon>Fungi</taxon>
        <taxon>Dikarya</taxon>
        <taxon>Ascomycota</taxon>
        <taxon>Pezizomycotina</taxon>
        <taxon>Sordariomycetes</taxon>
        <taxon>Hypocreomycetidae</taxon>
        <taxon>Glomerellales</taxon>
        <taxon>Glomerellaceae</taxon>
        <taxon>Colletotrichum</taxon>
        <taxon>Colletotrichum acutatum species complex</taxon>
    </lineage>
</organism>
<gene>
    <name evidence="2" type="ORF">BDP55DRAFT_362042</name>
</gene>
<dbReference type="AlphaFoldDB" id="A0AAJ0AA07"/>
<proteinExistence type="predicted"/>
<keyword evidence="3" id="KW-1185">Reference proteome</keyword>
<dbReference type="GeneID" id="85451571"/>